<dbReference type="InterPro" id="IPR016024">
    <property type="entry name" value="ARM-type_fold"/>
</dbReference>
<accession>A0AAW1VE10</accession>
<reference evidence="2 3" key="1">
    <citation type="submission" date="2023-03" db="EMBL/GenBank/DDBJ databases">
        <title>Genome insight into feeding habits of ladybird beetles.</title>
        <authorList>
            <person name="Li H.-S."/>
            <person name="Huang Y.-H."/>
            <person name="Pang H."/>
        </authorList>
    </citation>
    <scope>NUCLEOTIDE SEQUENCE [LARGE SCALE GENOMIC DNA]</scope>
    <source>
        <strain evidence="2">SYSU_2023b</strain>
        <tissue evidence="2">Whole body</tissue>
    </source>
</reference>
<evidence type="ECO:0000256" key="1">
    <source>
        <dbReference type="PROSITE-ProRule" id="PRU00103"/>
    </source>
</evidence>
<feature type="repeat" description="HEAT" evidence="1">
    <location>
        <begin position="195"/>
        <end position="233"/>
    </location>
</feature>
<dbReference type="Gene3D" id="1.25.10.10">
    <property type="entry name" value="Leucine-rich Repeat Variant"/>
    <property type="match status" value="1"/>
</dbReference>
<dbReference type="PANTHER" id="PTHR21467">
    <property type="entry name" value="PROTEIN PHOSPHATASE 4 REGULATORY SUBUNIT 4 PPP4R4"/>
    <property type="match status" value="1"/>
</dbReference>
<proteinExistence type="predicted"/>
<dbReference type="Proteomes" id="UP001431783">
    <property type="component" value="Unassembled WGS sequence"/>
</dbReference>
<comment type="caution">
    <text evidence="2">The sequence shown here is derived from an EMBL/GenBank/DDBJ whole genome shotgun (WGS) entry which is preliminary data.</text>
</comment>
<dbReference type="AlphaFoldDB" id="A0AAW1VE10"/>
<keyword evidence="3" id="KW-1185">Reference proteome</keyword>
<feature type="repeat" description="HEAT" evidence="1">
    <location>
        <begin position="235"/>
        <end position="272"/>
    </location>
</feature>
<evidence type="ECO:0000313" key="2">
    <source>
        <dbReference type="EMBL" id="KAK9891381.1"/>
    </source>
</evidence>
<dbReference type="GO" id="GO:0005829">
    <property type="term" value="C:cytosol"/>
    <property type="evidence" value="ECO:0007669"/>
    <property type="project" value="TreeGrafter"/>
</dbReference>
<dbReference type="GO" id="GO:0019888">
    <property type="term" value="F:protein phosphatase regulator activity"/>
    <property type="evidence" value="ECO:0007669"/>
    <property type="project" value="TreeGrafter"/>
</dbReference>
<dbReference type="SUPFAM" id="SSF48371">
    <property type="entry name" value="ARM repeat"/>
    <property type="match status" value="1"/>
</dbReference>
<sequence length="960" mass="108396">MGERIVKDEELISLKLDKPGRAKSQDQLAKHTVDTQFEDKPIERSVYLLTNGDDVQKLSIVQNLPTLYQFEPNATVNRILPKIQQELPGSSSEFNIAAAKIFQTLIQKKVPVNLLTSILQGIDSKDPLVATTWIETLLEVINYLTENQIKNEVLKWAVQKSVPTKSSLYRVASCHVLGRCAIHPKVQSIDVKSTILPLVQSLAQDVSYEVRACMAGQLANIAQGLNNPGLIKTNLLPSVVELAKDANGIVRSSAIVAIAQLLQHLATDTKQEVIIPLFKELCNQSSDDNEPYYPVLAREYGKYMVGLQNILSQPDGLWFLTFFKVLSSKGLGTNKGDSGDPTQGVYCRHFCAQSLPAVTTFTLARVSNSMDIWYSVFRDLAADPCYIVRKSVGGCLHEIVGILGVQCRMIKSDIVRLLRDDADDVLYMVIPKLGITLETLANYGLLSKEASTQTSLEIGRAVLKCHMELSKGVNWRMQTDLLSQLEHLPNCFPSDFIHQHFTPIIFAILGDQKAKPVKAQAARLLLVFLKYNIKEIQRKWIRENLMNRLYLSTSCYTRHIFVKMCESAMNVFSRRYFKEYFFLPLLSYLEDKVSNVRLSTVKILPQMKGVLGNEDKALMQSFDNMVKKLDLTEKDKDVITTLKCSMKKIQSRQYDCTKPDAIAEDKQKQEEEDKIAQGKIVANVKLLEGLGFSSSKAPSESRAPKPPANYPSSKLSFLEQHFYTDAGINLPIKDIPPPILTEDMIDRRVSLPFEDKFVRNAFGDTANQLYDDFSSLNLTVSVENTDFEKLSERELKNLTFSTTNVTDDVKVNLRKVIKDETQESANQTRKKLLNRRSLSNLSKIPVSLRNFRGGHLDSGDDLNKTDNVLMRENLKKNSPMFQKNQSRIRPKSEVLFYGNYKTGELDTAIDNSKSSLPQYKTRSLQKRGSLGNLSRMKTEIPILRRNIEGESNTKDMSFKR</sequence>
<gene>
    <name evidence="2" type="ORF">WA026_014624</name>
</gene>
<name>A0AAW1VE10_9CUCU</name>
<evidence type="ECO:0000313" key="3">
    <source>
        <dbReference type="Proteomes" id="UP001431783"/>
    </source>
</evidence>
<evidence type="ECO:0008006" key="4">
    <source>
        <dbReference type="Google" id="ProtNLM"/>
    </source>
</evidence>
<dbReference type="InterPro" id="IPR011989">
    <property type="entry name" value="ARM-like"/>
</dbReference>
<dbReference type="PANTHER" id="PTHR21467:SF0">
    <property type="entry name" value="SERINE_THREONINE-PROTEIN PHOSPHATASE 4 REGULATORY SUBUNIT 4"/>
    <property type="match status" value="1"/>
</dbReference>
<dbReference type="InterPro" id="IPR039918">
    <property type="entry name" value="PPP4R4"/>
</dbReference>
<organism evidence="2 3">
    <name type="scientific">Henosepilachna vigintioctopunctata</name>
    <dbReference type="NCBI Taxonomy" id="420089"/>
    <lineage>
        <taxon>Eukaryota</taxon>
        <taxon>Metazoa</taxon>
        <taxon>Ecdysozoa</taxon>
        <taxon>Arthropoda</taxon>
        <taxon>Hexapoda</taxon>
        <taxon>Insecta</taxon>
        <taxon>Pterygota</taxon>
        <taxon>Neoptera</taxon>
        <taxon>Endopterygota</taxon>
        <taxon>Coleoptera</taxon>
        <taxon>Polyphaga</taxon>
        <taxon>Cucujiformia</taxon>
        <taxon>Coccinelloidea</taxon>
        <taxon>Coccinellidae</taxon>
        <taxon>Epilachninae</taxon>
        <taxon>Epilachnini</taxon>
        <taxon>Henosepilachna</taxon>
    </lineage>
</organism>
<dbReference type="PROSITE" id="PS50077">
    <property type="entry name" value="HEAT_REPEAT"/>
    <property type="match status" value="2"/>
</dbReference>
<dbReference type="GO" id="GO:0008287">
    <property type="term" value="C:protein serine/threonine phosphatase complex"/>
    <property type="evidence" value="ECO:0007669"/>
    <property type="project" value="TreeGrafter"/>
</dbReference>
<dbReference type="EMBL" id="JARQZJ010000128">
    <property type="protein sequence ID" value="KAK9891381.1"/>
    <property type="molecule type" value="Genomic_DNA"/>
</dbReference>
<dbReference type="InterPro" id="IPR021133">
    <property type="entry name" value="HEAT_type_2"/>
</dbReference>
<protein>
    <recommendedName>
        <fullName evidence="4">Serine/threonine-protein phosphatase 4 regulatory subunit 4</fullName>
    </recommendedName>
</protein>